<organism evidence="2 3">
    <name type="scientific">Rhodovastum atsumiense</name>
    <dbReference type="NCBI Taxonomy" id="504468"/>
    <lineage>
        <taxon>Bacteria</taxon>
        <taxon>Pseudomonadati</taxon>
        <taxon>Pseudomonadota</taxon>
        <taxon>Alphaproteobacteria</taxon>
        <taxon>Acetobacterales</taxon>
        <taxon>Acetobacteraceae</taxon>
        <taxon>Rhodovastum</taxon>
    </lineage>
</organism>
<accession>A0A5M6INL9</accession>
<dbReference type="AlphaFoldDB" id="A0A5M6INL9"/>
<dbReference type="InterPro" id="IPR052367">
    <property type="entry name" value="Thiosulfate_ST/Rhodanese-like"/>
</dbReference>
<reference evidence="2 3" key="1">
    <citation type="submission" date="2019-09" db="EMBL/GenBank/DDBJ databases">
        <title>Genome sequence of Rhodovastum atsumiense, a diverse member of the Acetobacteraceae family of non-sulfur purple photosynthetic bacteria.</title>
        <authorList>
            <person name="Meyer T."/>
            <person name="Kyndt J."/>
        </authorList>
    </citation>
    <scope>NUCLEOTIDE SEQUENCE [LARGE SCALE GENOMIC DNA]</scope>
    <source>
        <strain evidence="2 3">DSM 21279</strain>
    </source>
</reference>
<evidence type="ECO:0000313" key="3">
    <source>
        <dbReference type="Proteomes" id="UP000325255"/>
    </source>
</evidence>
<proteinExistence type="predicted"/>
<name>A0A5M6INL9_9PROT</name>
<dbReference type="OrthoDB" id="9781034at2"/>
<dbReference type="Pfam" id="PF00581">
    <property type="entry name" value="Rhodanese"/>
    <property type="match status" value="1"/>
</dbReference>
<dbReference type="SUPFAM" id="SSF52821">
    <property type="entry name" value="Rhodanese/Cell cycle control phosphatase"/>
    <property type="match status" value="1"/>
</dbReference>
<dbReference type="PANTHER" id="PTHR45431:SF3">
    <property type="entry name" value="RHODANESE-LIKE DOMAIN-CONTAINING PROTEIN 15, CHLOROPLASTIC"/>
    <property type="match status" value="1"/>
</dbReference>
<keyword evidence="3" id="KW-1185">Reference proteome</keyword>
<dbReference type="InterPro" id="IPR036873">
    <property type="entry name" value="Rhodanese-like_dom_sf"/>
</dbReference>
<dbReference type="Proteomes" id="UP000325255">
    <property type="component" value="Unassembled WGS sequence"/>
</dbReference>
<evidence type="ECO:0000313" key="2">
    <source>
        <dbReference type="EMBL" id="KAA5609866.1"/>
    </source>
</evidence>
<protein>
    <submittedName>
        <fullName evidence="2">Rhodanese-like domain-containing protein</fullName>
    </submittedName>
</protein>
<evidence type="ECO:0000259" key="1">
    <source>
        <dbReference type="PROSITE" id="PS50206"/>
    </source>
</evidence>
<dbReference type="SMART" id="SM00450">
    <property type="entry name" value="RHOD"/>
    <property type="match status" value="1"/>
</dbReference>
<dbReference type="CDD" id="cd00158">
    <property type="entry name" value="RHOD"/>
    <property type="match status" value="1"/>
</dbReference>
<dbReference type="PANTHER" id="PTHR45431">
    <property type="entry name" value="RHODANESE-LIKE DOMAIN-CONTAINING PROTEIN 15, CHLOROPLASTIC"/>
    <property type="match status" value="1"/>
</dbReference>
<sequence length="127" mass="13317">MNAPLVRGMEACMSATAATASGVVHEIEPEALWVQLESSHDLVLDVREPREFLGGHVPSARNVPLGAIAAQAAGLLSEGRRIVIACEHGKRALKAADVLLGAGLRSEILVLAGGTARWRKAGLPTEH</sequence>
<dbReference type="Gene3D" id="3.40.250.10">
    <property type="entry name" value="Rhodanese-like domain"/>
    <property type="match status" value="1"/>
</dbReference>
<dbReference type="PROSITE" id="PS50206">
    <property type="entry name" value="RHODANESE_3"/>
    <property type="match status" value="1"/>
</dbReference>
<feature type="domain" description="Rhodanese" evidence="1">
    <location>
        <begin position="37"/>
        <end position="127"/>
    </location>
</feature>
<gene>
    <name evidence="2" type="ORF">F1189_22005</name>
</gene>
<dbReference type="EMBL" id="VWPK01000042">
    <property type="protein sequence ID" value="KAA5609866.1"/>
    <property type="molecule type" value="Genomic_DNA"/>
</dbReference>
<dbReference type="InterPro" id="IPR001763">
    <property type="entry name" value="Rhodanese-like_dom"/>
</dbReference>
<comment type="caution">
    <text evidence="2">The sequence shown here is derived from an EMBL/GenBank/DDBJ whole genome shotgun (WGS) entry which is preliminary data.</text>
</comment>